<dbReference type="Pfam" id="PF16848">
    <property type="entry name" value="SoDot-IcmSS"/>
    <property type="match status" value="1"/>
</dbReference>
<reference evidence="2 3" key="1">
    <citation type="submission" date="2023-02" db="EMBL/GenBank/DDBJ databases">
        <title>Genome Sequence of L. cardiaca H63T.</title>
        <authorList>
            <person name="Lopez A.E."/>
            <person name="Cianciotto N.P."/>
        </authorList>
    </citation>
    <scope>NUCLEOTIDE SEQUENCE [LARGE SCALE GENOMIC DNA]</scope>
    <source>
        <strain evidence="2 3">H63</strain>
    </source>
</reference>
<dbReference type="EMBL" id="CP119078">
    <property type="protein sequence ID" value="WED42298.1"/>
    <property type="molecule type" value="Genomic_DNA"/>
</dbReference>
<evidence type="ECO:0000313" key="2">
    <source>
        <dbReference type="EMBL" id="WED42298.1"/>
    </source>
</evidence>
<accession>A0ABY8AP24</accession>
<sequence>MGFTLTAYDEIKKNFDRKLLSFLGHHEVADVEKLPVHRRGYVEFVQQIIVQLDKLPAKSSEKETREQERLKSMILSGVMYIIADGLLPSSGSLLRDVLIESMGVRDEDKKKDIQANKVDANSAARMTSEAMKFYTSLVFPHGNTEKMLEVHPFSKIEGMSLSAFEVKAIDMGAEARKKVLSEGRAAIEKEVYEREQAKKGPSLFAKMGSTVGGLIWSANTKKSEEEEDYVDDHDSKLTTN</sequence>
<dbReference type="InterPro" id="IPR044887">
    <property type="entry name" value="SoDot-IcmSS_sf"/>
</dbReference>
<dbReference type="Proteomes" id="UP001222087">
    <property type="component" value="Chromosome"/>
</dbReference>
<dbReference type="RefSeq" id="WP_275088123.1">
    <property type="nucleotide sequence ID" value="NZ_CP119078.1"/>
</dbReference>
<feature type="region of interest" description="Disordered" evidence="1">
    <location>
        <begin position="219"/>
        <end position="240"/>
    </location>
</feature>
<dbReference type="InterPro" id="IPR031758">
    <property type="entry name" value="SoDot-IcmSS"/>
</dbReference>
<keyword evidence="3" id="KW-1185">Reference proteome</keyword>
<proteinExistence type="predicted"/>
<evidence type="ECO:0000256" key="1">
    <source>
        <dbReference type="SAM" id="MobiDB-lite"/>
    </source>
</evidence>
<protein>
    <recommendedName>
        <fullName evidence="4">Dot/Icm T4SS effector</fullName>
    </recommendedName>
</protein>
<evidence type="ECO:0008006" key="4">
    <source>
        <dbReference type="Google" id="ProtNLM"/>
    </source>
</evidence>
<organism evidence="2 3">
    <name type="scientific">Legionella cardiaca</name>
    <dbReference type="NCBI Taxonomy" id="1071983"/>
    <lineage>
        <taxon>Bacteria</taxon>
        <taxon>Pseudomonadati</taxon>
        <taxon>Pseudomonadota</taxon>
        <taxon>Gammaproteobacteria</taxon>
        <taxon>Legionellales</taxon>
        <taxon>Legionellaceae</taxon>
        <taxon>Legionella</taxon>
    </lineage>
</organism>
<name>A0ABY8AP24_9GAMM</name>
<gene>
    <name evidence="2" type="ORF">PXX05_10200</name>
</gene>
<dbReference type="Gene3D" id="1.20.1440.330">
    <property type="match status" value="1"/>
</dbReference>
<evidence type="ECO:0000313" key="3">
    <source>
        <dbReference type="Proteomes" id="UP001222087"/>
    </source>
</evidence>